<sequence>MTAASSPPELRIWNSASYRLCKGALSSSITLFNSKMDISAISVATHGTGSIALYADVEIGADTQPQMATPSELSPFLALLFKDSNASLHVSRTTIDSSSLYFSN</sequence>
<dbReference type="AlphaFoldDB" id="S6B0D3"/>
<organism evidence="1">
    <name type="scientific">Babesia bovis</name>
    <dbReference type="NCBI Taxonomy" id="5865"/>
    <lineage>
        <taxon>Eukaryota</taxon>
        <taxon>Sar</taxon>
        <taxon>Alveolata</taxon>
        <taxon>Apicomplexa</taxon>
        <taxon>Aconoidasida</taxon>
        <taxon>Piroplasmida</taxon>
        <taxon>Babesiidae</taxon>
        <taxon>Babesia</taxon>
    </lineage>
</organism>
<proteinExistence type="evidence at transcript level"/>
<dbReference type="EMBL" id="AK440969">
    <property type="protein sequence ID" value="BAN64763.1"/>
    <property type="molecule type" value="mRNA"/>
</dbReference>
<evidence type="ECO:0000313" key="1">
    <source>
        <dbReference type="EMBL" id="BAN64763.1"/>
    </source>
</evidence>
<protein>
    <submittedName>
        <fullName evidence="1">Uncharacterized protein</fullName>
    </submittedName>
</protein>
<accession>S6B0D3</accession>
<reference evidence="1" key="1">
    <citation type="journal article" date="2014" name="BMC Genomics">
        <title>The Babesia bovis gene and promoter model: an update from full-length EST analysis.</title>
        <authorList>
            <person name="Yamagishi J."/>
            <person name="Wakaguri H."/>
            <person name="Yokoyama N."/>
            <person name="Yamashita R."/>
            <person name="Suzuki Y."/>
            <person name="Xuan X."/>
            <person name="Igarashi I."/>
        </authorList>
    </citation>
    <scope>NUCLEOTIDE SEQUENCE</scope>
    <source>
        <strain evidence="1">Texas</strain>
    </source>
</reference>
<name>S6B0D3_BABBO</name>